<dbReference type="AlphaFoldDB" id="A0A6P5IM37"/>
<evidence type="ECO:0000256" key="4">
    <source>
        <dbReference type="PROSITE-ProRule" id="PRU00339"/>
    </source>
</evidence>
<name>A0A6P5IM37_PHACI</name>
<sequence>MFTAPIFHGKPQDTTLLIGAQIMLGYSSSRSQTGIHRAMSEMSERNPMRDALVQLRCHFTWDLPREDLDLPDLEDRILQEITFLGTKFSVGIYSTLAYVKHLKRQNEEALESLRRAEELIQQDHGEQAEIQSLVVWGNYAWIYYHMGRLLEAQTYLDKVEESCMVLSSPSRYRVELPEIDCEEGWALLKFGGRYYERARDCFQKALQLEPDNPEFNTGFAIVMYRLDSYFQGDPHSVSLEPLRRAVRLNPEDAYIKALLALKLQEQNPEEGERYIEEALKARSSQPYVFRYAAKFYRIKGSLEKALHFSKLALQEIPSSALLHHQMGLCYKDQMLQIKRTLKSHPQRRELFDRIIALALRHFKKAIEYKPQFVLAYIDLAKMYAEAGDYTNAEENFQRVLHMEQLEDVRRQEIHYYYGRFQEFHRRSEDNALHHYLEGLKIEKETYVRSLLLTAMRKLAAKQVRQGRDDV</sequence>
<dbReference type="GO" id="GO:0005829">
    <property type="term" value="C:cytosol"/>
    <property type="evidence" value="ECO:0007669"/>
    <property type="project" value="TreeGrafter"/>
</dbReference>
<keyword evidence="1" id="KW-0677">Repeat</keyword>
<evidence type="ECO:0000256" key="3">
    <source>
        <dbReference type="ARBA" id="ARBA00038336"/>
    </source>
</evidence>
<evidence type="ECO:0000256" key="1">
    <source>
        <dbReference type="ARBA" id="ARBA00022737"/>
    </source>
</evidence>
<dbReference type="Gene3D" id="1.25.40.10">
    <property type="entry name" value="Tetratricopeptide repeat domain"/>
    <property type="match status" value="3"/>
</dbReference>
<evidence type="ECO:0000313" key="5">
    <source>
        <dbReference type="Proteomes" id="UP000515140"/>
    </source>
</evidence>
<dbReference type="InterPro" id="IPR019734">
    <property type="entry name" value="TPR_rpt"/>
</dbReference>
<comment type="similarity">
    <text evidence="3">Belongs to the IFIT family.</text>
</comment>
<evidence type="ECO:0000313" key="6">
    <source>
        <dbReference type="RefSeq" id="XP_020819729.1"/>
    </source>
</evidence>
<dbReference type="RefSeq" id="XP_020819729.1">
    <property type="nucleotide sequence ID" value="XM_020964070.1"/>
</dbReference>
<evidence type="ECO:0000256" key="2">
    <source>
        <dbReference type="ARBA" id="ARBA00022803"/>
    </source>
</evidence>
<dbReference type="Pfam" id="PF13181">
    <property type="entry name" value="TPR_8"/>
    <property type="match status" value="1"/>
</dbReference>
<dbReference type="Pfam" id="PF13432">
    <property type="entry name" value="TPR_16"/>
    <property type="match status" value="1"/>
</dbReference>
<dbReference type="SMART" id="SM00028">
    <property type="entry name" value="TPR"/>
    <property type="match status" value="4"/>
</dbReference>
<dbReference type="GO" id="GO:0003723">
    <property type="term" value="F:RNA binding"/>
    <property type="evidence" value="ECO:0007669"/>
    <property type="project" value="TreeGrafter"/>
</dbReference>
<dbReference type="PANTHER" id="PTHR10271:SF28">
    <property type="entry name" value="INTERFERON-INDUCED PROTEIN WITH TETRATRICOPEPTIDE REPEATS 5"/>
    <property type="match status" value="1"/>
</dbReference>
<proteinExistence type="inferred from homology"/>
<dbReference type="KEGG" id="pcw:110192725"/>
<dbReference type="InterPro" id="IPR011990">
    <property type="entry name" value="TPR-like_helical_dom_sf"/>
</dbReference>
<dbReference type="PROSITE" id="PS50005">
    <property type="entry name" value="TPR"/>
    <property type="match status" value="1"/>
</dbReference>
<keyword evidence="2 4" id="KW-0802">TPR repeat</keyword>
<accession>A0A6P5IM37</accession>
<feature type="repeat" description="TPR" evidence="4">
    <location>
        <begin position="373"/>
        <end position="406"/>
    </location>
</feature>
<dbReference type="GO" id="GO:0051607">
    <property type="term" value="P:defense response to virus"/>
    <property type="evidence" value="ECO:0007669"/>
    <property type="project" value="TreeGrafter"/>
</dbReference>
<dbReference type="PANTHER" id="PTHR10271">
    <property type="entry name" value="INTERFERON-INDUCED PROTEIN WITH TETRATRICOPEPTIDE REPEATS"/>
    <property type="match status" value="1"/>
</dbReference>
<reference evidence="6" key="1">
    <citation type="submission" date="2025-08" db="UniProtKB">
        <authorList>
            <consortium name="RefSeq"/>
        </authorList>
    </citation>
    <scope>IDENTIFICATION</scope>
    <source>
        <tissue evidence="6">Spleen</tissue>
    </source>
</reference>
<organism evidence="5 6">
    <name type="scientific">Phascolarctos cinereus</name>
    <name type="common">Koala</name>
    <dbReference type="NCBI Taxonomy" id="38626"/>
    <lineage>
        <taxon>Eukaryota</taxon>
        <taxon>Metazoa</taxon>
        <taxon>Chordata</taxon>
        <taxon>Craniata</taxon>
        <taxon>Vertebrata</taxon>
        <taxon>Euteleostomi</taxon>
        <taxon>Mammalia</taxon>
        <taxon>Metatheria</taxon>
        <taxon>Diprotodontia</taxon>
        <taxon>Phascolarctidae</taxon>
        <taxon>Phascolarctos</taxon>
    </lineage>
</organism>
<keyword evidence="5" id="KW-1185">Reference proteome</keyword>
<dbReference type="SUPFAM" id="SSF48452">
    <property type="entry name" value="TPR-like"/>
    <property type="match status" value="2"/>
</dbReference>
<dbReference type="Proteomes" id="UP000515140">
    <property type="component" value="Unplaced"/>
</dbReference>
<dbReference type="FunFam" id="1.25.40.10:FF:000026">
    <property type="entry name" value="Interferon-induced protein with tetratricopeptide repeats 5"/>
    <property type="match status" value="1"/>
</dbReference>
<gene>
    <name evidence="6" type="primary">LOC110192725</name>
</gene>
<dbReference type="InParanoid" id="A0A6P5IM37"/>
<dbReference type="GeneID" id="110192725"/>
<protein>
    <submittedName>
        <fullName evidence="6">Interferon-induced protein with tetratricopeptide repeats 1B-like isoform X1</fullName>
    </submittedName>
</protein>